<evidence type="ECO:0000256" key="8">
    <source>
        <dbReference type="ARBA" id="ARBA00048348"/>
    </source>
</evidence>
<accession>A0AAW0CE67</accession>
<dbReference type="GO" id="GO:0004089">
    <property type="term" value="F:carbonate dehydratase activity"/>
    <property type="evidence" value="ECO:0007669"/>
    <property type="project" value="UniProtKB-UniRule"/>
</dbReference>
<name>A0AAW0CE67_9AGAR</name>
<dbReference type="PANTHER" id="PTHR18952">
    <property type="entry name" value="CARBONIC ANHYDRASE"/>
    <property type="match status" value="1"/>
</dbReference>
<evidence type="ECO:0000259" key="10">
    <source>
        <dbReference type="PROSITE" id="PS51144"/>
    </source>
</evidence>
<keyword evidence="6 9" id="KW-0862">Zinc</keyword>
<dbReference type="Proteomes" id="UP001383192">
    <property type="component" value="Unassembled WGS sequence"/>
</dbReference>
<comment type="function">
    <text evidence="2 9">Reversible hydration of carbon dioxide.</text>
</comment>
<comment type="similarity">
    <text evidence="3 9">Belongs to the alpha-carbonic anhydrase family.</text>
</comment>
<keyword evidence="5 9" id="KW-0479">Metal-binding</keyword>
<dbReference type="InterPro" id="IPR041891">
    <property type="entry name" value="Alpha_CA_prokaryot-like"/>
</dbReference>
<dbReference type="EMBL" id="JAYKXP010000048">
    <property type="protein sequence ID" value="KAK7037247.1"/>
    <property type="molecule type" value="Genomic_DNA"/>
</dbReference>
<dbReference type="GO" id="GO:0008270">
    <property type="term" value="F:zinc ion binding"/>
    <property type="evidence" value="ECO:0007669"/>
    <property type="project" value="UniProtKB-UniRule"/>
</dbReference>
<dbReference type="PANTHER" id="PTHR18952:SF265">
    <property type="entry name" value="CARBONIC ANHYDRASE"/>
    <property type="match status" value="1"/>
</dbReference>
<evidence type="ECO:0000313" key="11">
    <source>
        <dbReference type="EMBL" id="KAK7037247.1"/>
    </source>
</evidence>
<dbReference type="Gene3D" id="3.10.200.10">
    <property type="entry name" value="Alpha carbonic anhydrase"/>
    <property type="match status" value="1"/>
</dbReference>
<gene>
    <name evidence="11" type="ORF">VNI00_011238</name>
</gene>
<dbReference type="InterPro" id="IPR036398">
    <property type="entry name" value="CA_dom_sf"/>
</dbReference>
<evidence type="ECO:0000256" key="4">
    <source>
        <dbReference type="ARBA" id="ARBA00012925"/>
    </source>
</evidence>
<evidence type="ECO:0000256" key="7">
    <source>
        <dbReference type="ARBA" id="ARBA00023239"/>
    </source>
</evidence>
<comment type="cofactor">
    <cofactor evidence="1 9">
        <name>Zn(2+)</name>
        <dbReference type="ChEBI" id="CHEBI:29105"/>
    </cofactor>
</comment>
<evidence type="ECO:0000256" key="1">
    <source>
        <dbReference type="ARBA" id="ARBA00001947"/>
    </source>
</evidence>
<feature type="domain" description="Alpha-carbonic anhydrase" evidence="10">
    <location>
        <begin position="8"/>
        <end position="249"/>
    </location>
</feature>
<reference evidence="11 12" key="1">
    <citation type="submission" date="2024-01" db="EMBL/GenBank/DDBJ databases">
        <title>A draft genome for a cacao thread blight-causing isolate of Paramarasmius palmivorus.</title>
        <authorList>
            <person name="Baruah I.K."/>
            <person name="Bukari Y."/>
            <person name="Amoako-Attah I."/>
            <person name="Meinhardt L.W."/>
            <person name="Bailey B.A."/>
            <person name="Cohen S.P."/>
        </authorList>
    </citation>
    <scope>NUCLEOTIDE SEQUENCE [LARGE SCALE GENOMIC DNA]</scope>
    <source>
        <strain evidence="11 12">GH-12</strain>
    </source>
</reference>
<dbReference type="EC" id="4.2.1.1" evidence="4 9"/>
<dbReference type="InterPro" id="IPR023561">
    <property type="entry name" value="Carbonic_anhydrase_a-class"/>
</dbReference>
<evidence type="ECO:0000256" key="5">
    <source>
        <dbReference type="ARBA" id="ARBA00022723"/>
    </source>
</evidence>
<dbReference type="InterPro" id="IPR018338">
    <property type="entry name" value="Carbonic_anhydrase_a-class_CS"/>
</dbReference>
<keyword evidence="12" id="KW-1185">Reference proteome</keyword>
<dbReference type="Pfam" id="PF00194">
    <property type="entry name" value="Carb_anhydrase"/>
    <property type="match status" value="1"/>
</dbReference>
<dbReference type="PROSITE" id="PS00162">
    <property type="entry name" value="ALPHA_CA_1"/>
    <property type="match status" value="1"/>
</dbReference>
<evidence type="ECO:0000256" key="9">
    <source>
        <dbReference type="RuleBase" id="RU367011"/>
    </source>
</evidence>
<evidence type="ECO:0000256" key="6">
    <source>
        <dbReference type="ARBA" id="ARBA00022833"/>
    </source>
</evidence>
<comment type="catalytic activity">
    <reaction evidence="8 9">
        <text>hydrogencarbonate + H(+) = CO2 + H2O</text>
        <dbReference type="Rhea" id="RHEA:10748"/>
        <dbReference type="ChEBI" id="CHEBI:15377"/>
        <dbReference type="ChEBI" id="CHEBI:15378"/>
        <dbReference type="ChEBI" id="CHEBI:16526"/>
        <dbReference type="ChEBI" id="CHEBI:17544"/>
        <dbReference type="EC" id="4.2.1.1"/>
    </reaction>
</comment>
<dbReference type="InterPro" id="IPR001148">
    <property type="entry name" value="CA_dom"/>
</dbReference>
<dbReference type="SMART" id="SM01057">
    <property type="entry name" value="Carb_anhydrase"/>
    <property type="match status" value="1"/>
</dbReference>
<evidence type="ECO:0000313" key="12">
    <source>
        <dbReference type="Proteomes" id="UP001383192"/>
    </source>
</evidence>
<dbReference type="PROSITE" id="PS51144">
    <property type="entry name" value="ALPHA_CA_2"/>
    <property type="match status" value="1"/>
</dbReference>
<dbReference type="AlphaFoldDB" id="A0AAW0CE67"/>
<sequence length="259" mass="28553">MEGEVKVSSYGYDGENGPLGWAGLSPNNSACNRGRRQSPIVLNSSIPDATQGPNLSFPTTEEADIENTGTTLTVIVNGTTTFGNKTYMHQQFHFHTPSEHHIEGEYYPLEMHMVHESIDGSFLVLGLLFDLTEDASTTDLLSSVIENIDQVQEPGARSSTGRLDFAELSYSLQTMSLFEYSGSLTTPPCTEGINFLIMKKPMPLNVQTYSALKKVMKFNSRYTQNTPGGINLLEMAASQLGERIFFIELDDAPDLFTCL</sequence>
<dbReference type="SUPFAM" id="SSF51069">
    <property type="entry name" value="Carbonic anhydrase"/>
    <property type="match status" value="1"/>
</dbReference>
<dbReference type="CDD" id="cd03124">
    <property type="entry name" value="alpha_CA_prokaryotic_like"/>
    <property type="match status" value="1"/>
</dbReference>
<evidence type="ECO:0000256" key="2">
    <source>
        <dbReference type="ARBA" id="ARBA00002904"/>
    </source>
</evidence>
<protein>
    <recommendedName>
        <fullName evidence="4 9">Carbonic anhydrase</fullName>
        <ecNumber evidence="4 9">4.2.1.1</ecNumber>
    </recommendedName>
</protein>
<comment type="caution">
    <text evidence="11">The sequence shown here is derived from an EMBL/GenBank/DDBJ whole genome shotgun (WGS) entry which is preliminary data.</text>
</comment>
<evidence type="ECO:0000256" key="3">
    <source>
        <dbReference type="ARBA" id="ARBA00010718"/>
    </source>
</evidence>
<keyword evidence="7 9" id="KW-0456">Lyase</keyword>
<organism evidence="11 12">
    <name type="scientific">Paramarasmius palmivorus</name>
    <dbReference type="NCBI Taxonomy" id="297713"/>
    <lineage>
        <taxon>Eukaryota</taxon>
        <taxon>Fungi</taxon>
        <taxon>Dikarya</taxon>
        <taxon>Basidiomycota</taxon>
        <taxon>Agaricomycotina</taxon>
        <taxon>Agaricomycetes</taxon>
        <taxon>Agaricomycetidae</taxon>
        <taxon>Agaricales</taxon>
        <taxon>Marasmiineae</taxon>
        <taxon>Marasmiaceae</taxon>
        <taxon>Paramarasmius</taxon>
    </lineage>
</organism>
<proteinExistence type="inferred from homology"/>